<name>A0A812DRH7_ACAPH</name>
<accession>A0A812DRH7</accession>
<feature type="transmembrane region" description="Helical" evidence="1">
    <location>
        <begin position="68"/>
        <end position="93"/>
    </location>
</feature>
<evidence type="ECO:0000256" key="1">
    <source>
        <dbReference type="SAM" id="Phobius"/>
    </source>
</evidence>
<reference evidence="2" key="1">
    <citation type="submission" date="2021-01" db="EMBL/GenBank/DDBJ databases">
        <authorList>
            <person name="Li R."/>
            <person name="Bekaert M."/>
        </authorList>
    </citation>
    <scope>NUCLEOTIDE SEQUENCE</scope>
    <source>
        <strain evidence="2">Farmed</strain>
    </source>
</reference>
<feature type="transmembrane region" description="Helical" evidence="1">
    <location>
        <begin position="125"/>
        <end position="141"/>
    </location>
</feature>
<sequence>MSTSRRHAHRRLQWNLPWGNIPPDVRIGVDRSQPVHDDLVPLRPTLTSAIFHFYLLSLVLFLHRSSLIFITFYVPILVFLFLFSFFLALIFLVSSLSSSPPFYVFLFSFIFPLSIIIFYPLSASFHLPFILLIFSLTFAFSPPPCPLLSLSSFLLLFYCATLLHPIFFLHYNYPLCVPLYFLFSLTCSFPPISSFHKHRHHFLRTYDKRLLIVTVPAPDLTFHIKPTIPVSVTTSDIPSSLQTHDCVCYCHCY</sequence>
<evidence type="ECO:0000313" key="3">
    <source>
        <dbReference type="Proteomes" id="UP000597762"/>
    </source>
</evidence>
<keyword evidence="1" id="KW-1133">Transmembrane helix</keyword>
<gene>
    <name evidence="2" type="ORF">SPHA_57272</name>
</gene>
<dbReference type="EMBL" id="CAHIKZ030003856">
    <property type="protein sequence ID" value="CAE1304688.1"/>
    <property type="molecule type" value="Genomic_DNA"/>
</dbReference>
<comment type="caution">
    <text evidence="2">The sequence shown here is derived from an EMBL/GenBank/DDBJ whole genome shotgun (WGS) entry which is preliminary data.</text>
</comment>
<evidence type="ECO:0000313" key="2">
    <source>
        <dbReference type="EMBL" id="CAE1304688.1"/>
    </source>
</evidence>
<organism evidence="2 3">
    <name type="scientific">Acanthosepion pharaonis</name>
    <name type="common">Pharaoh cuttlefish</name>
    <name type="synonym">Sepia pharaonis</name>
    <dbReference type="NCBI Taxonomy" id="158019"/>
    <lineage>
        <taxon>Eukaryota</taxon>
        <taxon>Metazoa</taxon>
        <taxon>Spiralia</taxon>
        <taxon>Lophotrochozoa</taxon>
        <taxon>Mollusca</taxon>
        <taxon>Cephalopoda</taxon>
        <taxon>Coleoidea</taxon>
        <taxon>Decapodiformes</taxon>
        <taxon>Sepiida</taxon>
        <taxon>Sepiina</taxon>
        <taxon>Sepiidae</taxon>
        <taxon>Acanthosepion</taxon>
    </lineage>
</organism>
<proteinExistence type="predicted"/>
<dbReference type="AlphaFoldDB" id="A0A812DRH7"/>
<feature type="transmembrane region" description="Helical" evidence="1">
    <location>
        <begin position="100"/>
        <end position="119"/>
    </location>
</feature>
<feature type="transmembrane region" description="Helical" evidence="1">
    <location>
        <begin position="177"/>
        <end position="195"/>
    </location>
</feature>
<keyword evidence="1" id="KW-0812">Transmembrane</keyword>
<feature type="transmembrane region" description="Helical" evidence="1">
    <location>
        <begin position="153"/>
        <end position="171"/>
    </location>
</feature>
<dbReference type="Proteomes" id="UP000597762">
    <property type="component" value="Unassembled WGS sequence"/>
</dbReference>
<protein>
    <submittedName>
        <fullName evidence="2">Uncharacterized protein</fullName>
    </submittedName>
</protein>
<keyword evidence="1" id="KW-0472">Membrane</keyword>
<feature type="transmembrane region" description="Helical" evidence="1">
    <location>
        <begin position="40"/>
        <end position="62"/>
    </location>
</feature>
<keyword evidence="3" id="KW-1185">Reference proteome</keyword>